<protein>
    <recommendedName>
        <fullName evidence="4">Prepilin-type N-terminal cleavage/methylation domain-containing protein</fullName>
    </recommendedName>
</protein>
<feature type="transmembrane region" description="Helical" evidence="1">
    <location>
        <begin position="12"/>
        <end position="38"/>
    </location>
</feature>
<dbReference type="Gene3D" id="3.30.700.10">
    <property type="entry name" value="Glycoprotein, Type 4 Pilin"/>
    <property type="match status" value="1"/>
</dbReference>
<dbReference type="NCBIfam" id="TIGR02532">
    <property type="entry name" value="IV_pilin_GFxxxE"/>
    <property type="match status" value="1"/>
</dbReference>
<evidence type="ECO:0008006" key="4">
    <source>
        <dbReference type="Google" id="ProtNLM"/>
    </source>
</evidence>
<dbReference type="Proteomes" id="UP000228700">
    <property type="component" value="Unassembled WGS sequence"/>
</dbReference>
<dbReference type="InterPro" id="IPR045584">
    <property type="entry name" value="Pilin-like"/>
</dbReference>
<dbReference type="AlphaFoldDB" id="A0A2M8LC91"/>
<keyword evidence="1" id="KW-0812">Transmembrane</keyword>
<proteinExistence type="predicted"/>
<organism evidence="2 3">
    <name type="scientific">Candidatus Taylorbacteria bacterium CG10_big_fil_rev_8_21_14_0_10_41_48</name>
    <dbReference type="NCBI Taxonomy" id="1975024"/>
    <lineage>
        <taxon>Bacteria</taxon>
        <taxon>Candidatus Tayloriibacteriota</taxon>
    </lineage>
</organism>
<accession>A0A2M8LC91</accession>
<evidence type="ECO:0000256" key="1">
    <source>
        <dbReference type="SAM" id="Phobius"/>
    </source>
</evidence>
<dbReference type="SUPFAM" id="SSF54523">
    <property type="entry name" value="Pili subunits"/>
    <property type="match status" value="1"/>
</dbReference>
<comment type="caution">
    <text evidence="2">The sequence shown here is derived from an EMBL/GenBank/DDBJ whole genome shotgun (WGS) entry which is preliminary data.</text>
</comment>
<dbReference type="Pfam" id="PF07963">
    <property type="entry name" value="N_methyl"/>
    <property type="match status" value="1"/>
</dbReference>
<keyword evidence="1" id="KW-0472">Membrane</keyword>
<sequence>MNTIHKNKRGFTLIEVMVSVSIFTVVMLIATGAVFSIVEANKKTHSLKSVMTNLNFALESMARDMRVGFDYRCDGVGDCISGGSTLIYKANRDVDGDGSYNSGDANDQIEYNLSGGRLMKRVYSNGSSAVPITAEEIHILDMKFYLVGSAAADGKQPKVLITIKGYAGSDQTRSDFNIQTTVSQRSIDS</sequence>
<evidence type="ECO:0000313" key="3">
    <source>
        <dbReference type="Proteomes" id="UP000228700"/>
    </source>
</evidence>
<keyword evidence="1" id="KW-1133">Transmembrane helix</keyword>
<gene>
    <name evidence="2" type="ORF">COV01_01625</name>
</gene>
<dbReference type="EMBL" id="PFEQ01000009">
    <property type="protein sequence ID" value="PJE74181.1"/>
    <property type="molecule type" value="Genomic_DNA"/>
</dbReference>
<dbReference type="InterPro" id="IPR012902">
    <property type="entry name" value="N_methyl_site"/>
</dbReference>
<name>A0A2M8LC91_9BACT</name>
<dbReference type="PROSITE" id="PS00409">
    <property type="entry name" value="PROKAR_NTER_METHYL"/>
    <property type="match status" value="1"/>
</dbReference>
<evidence type="ECO:0000313" key="2">
    <source>
        <dbReference type="EMBL" id="PJE74181.1"/>
    </source>
</evidence>
<reference evidence="3" key="1">
    <citation type="submission" date="2017-09" db="EMBL/GenBank/DDBJ databases">
        <title>Depth-based differentiation of microbial function through sediment-hosted aquifers and enrichment of novel symbionts in the deep terrestrial subsurface.</title>
        <authorList>
            <person name="Probst A.J."/>
            <person name="Ladd B."/>
            <person name="Jarett J.K."/>
            <person name="Geller-Mcgrath D.E."/>
            <person name="Sieber C.M.K."/>
            <person name="Emerson J.B."/>
            <person name="Anantharaman K."/>
            <person name="Thomas B.C."/>
            <person name="Malmstrom R."/>
            <person name="Stieglmeier M."/>
            <person name="Klingl A."/>
            <person name="Woyke T."/>
            <person name="Ryan C.M."/>
            <person name="Banfield J.F."/>
        </authorList>
    </citation>
    <scope>NUCLEOTIDE SEQUENCE [LARGE SCALE GENOMIC DNA]</scope>
</reference>